<evidence type="ECO:0000256" key="2">
    <source>
        <dbReference type="ARBA" id="ARBA00023015"/>
    </source>
</evidence>
<dbReference type="RefSeq" id="WP_084394772.1">
    <property type="nucleotide sequence ID" value="NZ_BMKF01000003.1"/>
</dbReference>
<dbReference type="Gene3D" id="3.40.190.10">
    <property type="entry name" value="Periplasmic binding protein-like II"/>
    <property type="match status" value="2"/>
</dbReference>
<dbReference type="SUPFAM" id="SSF53850">
    <property type="entry name" value="Periplasmic binding protein-like II"/>
    <property type="match status" value="1"/>
</dbReference>
<keyword evidence="4" id="KW-0804">Transcription</keyword>
<dbReference type="SUPFAM" id="SSF46785">
    <property type="entry name" value="Winged helix' DNA-binding domain"/>
    <property type="match status" value="1"/>
</dbReference>
<evidence type="ECO:0000256" key="1">
    <source>
        <dbReference type="ARBA" id="ARBA00009437"/>
    </source>
</evidence>
<feature type="domain" description="HTH lysR-type" evidence="5">
    <location>
        <begin position="1"/>
        <end position="58"/>
    </location>
</feature>
<name>A0ABQ1K1G3_9PROT</name>
<dbReference type="PANTHER" id="PTHR30346:SF0">
    <property type="entry name" value="HCA OPERON TRANSCRIPTIONAL ACTIVATOR HCAR"/>
    <property type="match status" value="1"/>
</dbReference>
<evidence type="ECO:0000313" key="6">
    <source>
        <dbReference type="EMBL" id="GGB81390.1"/>
    </source>
</evidence>
<accession>A0ABQ1K1G3</accession>
<evidence type="ECO:0000256" key="3">
    <source>
        <dbReference type="ARBA" id="ARBA00023125"/>
    </source>
</evidence>
<keyword evidence="2" id="KW-0805">Transcription regulation</keyword>
<dbReference type="InterPro" id="IPR005119">
    <property type="entry name" value="LysR_subst-bd"/>
</dbReference>
<organism evidence="6 7">
    <name type="scientific">Henriciella pelagia</name>
    <dbReference type="NCBI Taxonomy" id="1977912"/>
    <lineage>
        <taxon>Bacteria</taxon>
        <taxon>Pseudomonadati</taxon>
        <taxon>Pseudomonadota</taxon>
        <taxon>Alphaproteobacteria</taxon>
        <taxon>Hyphomonadales</taxon>
        <taxon>Hyphomonadaceae</taxon>
        <taxon>Henriciella</taxon>
    </lineage>
</organism>
<evidence type="ECO:0000259" key="5">
    <source>
        <dbReference type="PROSITE" id="PS50931"/>
    </source>
</evidence>
<protein>
    <submittedName>
        <fullName evidence="6">LysR family transcriptional regulator</fullName>
    </submittedName>
</protein>
<dbReference type="Proteomes" id="UP000628854">
    <property type="component" value="Unassembled WGS sequence"/>
</dbReference>
<dbReference type="PANTHER" id="PTHR30346">
    <property type="entry name" value="TRANSCRIPTIONAL DUAL REGULATOR HCAR-RELATED"/>
    <property type="match status" value="1"/>
</dbReference>
<evidence type="ECO:0000313" key="7">
    <source>
        <dbReference type="Proteomes" id="UP000628854"/>
    </source>
</evidence>
<gene>
    <name evidence="6" type="ORF">GCM10011503_32730</name>
</gene>
<comment type="caution">
    <text evidence="6">The sequence shown here is derived from an EMBL/GenBank/DDBJ whole genome shotgun (WGS) entry which is preliminary data.</text>
</comment>
<keyword evidence="3" id="KW-0238">DNA-binding</keyword>
<dbReference type="InterPro" id="IPR036390">
    <property type="entry name" value="WH_DNA-bd_sf"/>
</dbReference>
<evidence type="ECO:0000256" key="4">
    <source>
        <dbReference type="ARBA" id="ARBA00023163"/>
    </source>
</evidence>
<comment type="similarity">
    <text evidence="1">Belongs to the LysR transcriptional regulatory family.</text>
</comment>
<proteinExistence type="inferred from homology"/>
<keyword evidence="7" id="KW-1185">Reference proteome</keyword>
<dbReference type="InterPro" id="IPR036388">
    <property type="entry name" value="WH-like_DNA-bd_sf"/>
</dbReference>
<sequence length="300" mass="32992">MELRQLKYFVAVAEEGNFGAAARRLNISQPPITRQIQKLEDELGVLLLRRTTKGAELTTSGEVFLEDARQTLAQVARGMERSRAAQRGELGTLEVGYFGSPIYRVVPELLQAFHSALPDVGIALHRMSKGEQVAALQSGQIHIGFGRYYPPEPGIVVEEILREGLSVAVSVDFEHDPPVGERLSIFDKVPLIVFPGRGRPNFADEVLGILKRENVSARVETVAEDVRSALTLTAIGAGATIVPGTVADFSWSGVRFIPLETLRLECPVNCVYRKSETSPILKAMLSTLRQFRAERSREVA</sequence>
<dbReference type="InterPro" id="IPR000847">
    <property type="entry name" value="LysR_HTH_N"/>
</dbReference>
<dbReference type="PROSITE" id="PS50931">
    <property type="entry name" value="HTH_LYSR"/>
    <property type="match status" value="1"/>
</dbReference>
<dbReference type="Pfam" id="PF00126">
    <property type="entry name" value="HTH_1"/>
    <property type="match status" value="1"/>
</dbReference>
<dbReference type="EMBL" id="BMKF01000003">
    <property type="protein sequence ID" value="GGB81390.1"/>
    <property type="molecule type" value="Genomic_DNA"/>
</dbReference>
<dbReference type="Gene3D" id="1.10.10.10">
    <property type="entry name" value="Winged helix-like DNA-binding domain superfamily/Winged helix DNA-binding domain"/>
    <property type="match status" value="1"/>
</dbReference>
<reference evidence="7" key="1">
    <citation type="journal article" date="2019" name="Int. J. Syst. Evol. Microbiol.">
        <title>The Global Catalogue of Microorganisms (GCM) 10K type strain sequencing project: providing services to taxonomists for standard genome sequencing and annotation.</title>
        <authorList>
            <consortium name="The Broad Institute Genomics Platform"/>
            <consortium name="The Broad Institute Genome Sequencing Center for Infectious Disease"/>
            <person name="Wu L."/>
            <person name="Ma J."/>
        </authorList>
    </citation>
    <scope>NUCLEOTIDE SEQUENCE [LARGE SCALE GENOMIC DNA]</scope>
    <source>
        <strain evidence="7">CGMCC 1.15928</strain>
    </source>
</reference>
<dbReference type="Pfam" id="PF03466">
    <property type="entry name" value="LysR_substrate"/>
    <property type="match status" value="1"/>
</dbReference>
<dbReference type="PRINTS" id="PR00039">
    <property type="entry name" value="HTHLYSR"/>
</dbReference>